<proteinExistence type="predicted"/>
<comment type="caution">
    <text evidence="1">The sequence shown here is derived from an EMBL/GenBank/DDBJ whole genome shotgun (WGS) entry which is preliminary data.</text>
</comment>
<reference evidence="1" key="2">
    <citation type="submission" date="2023-01" db="EMBL/GenBank/DDBJ databases">
        <authorList>
            <person name="Sun Q."/>
            <person name="Evtushenko L."/>
        </authorList>
    </citation>
    <scope>NUCLEOTIDE SEQUENCE</scope>
    <source>
        <strain evidence="1">VKM B-2935</strain>
    </source>
</reference>
<dbReference type="Proteomes" id="UP001143328">
    <property type="component" value="Unassembled WGS sequence"/>
</dbReference>
<dbReference type="EMBL" id="BSFN01000003">
    <property type="protein sequence ID" value="GLK88290.1"/>
    <property type="molecule type" value="Genomic_DNA"/>
</dbReference>
<sequence length="68" mass="7417">MSLALVLIDELRDVGSFVDGWNGPTQRDFARYIERLGKPVDALTVADLKAAAAFALAELKSLQERGLI</sequence>
<keyword evidence="2" id="KW-1185">Reference proteome</keyword>
<accession>A0A9W6K2F0</accession>
<reference evidence="1" key="1">
    <citation type="journal article" date="2014" name="Int. J. Syst. Evol. Microbiol.">
        <title>Complete genome sequence of Corynebacterium casei LMG S-19264T (=DSM 44701T), isolated from a smear-ripened cheese.</title>
        <authorList>
            <consortium name="US DOE Joint Genome Institute (JGI-PGF)"/>
            <person name="Walter F."/>
            <person name="Albersmeier A."/>
            <person name="Kalinowski J."/>
            <person name="Ruckert C."/>
        </authorList>
    </citation>
    <scope>NUCLEOTIDE SEQUENCE</scope>
    <source>
        <strain evidence="1">VKM B-2935</strain>
    </source>
</reference>
<name>A0A9W6K2F0_9PSED</name>
<evidence type="ECO:0000313" key="2">
    <source>
        <dbReference type="Proteomes" id="UP001143328"/>
    </source>
</evidence>
<dbReference type="AlphaFoldDB" id="A0A9W6K2F0"/>
<evidence type="ECO:0000313" key="1">
    <source>
        <dbReference type="EMBL" id="GLK88290.1"/>
    </source>
</evidence>
<protein>
    <submittedName>
        <fullName evidence="1">Uncharacterized protein</fullName>
    </submittedName>
</protein>
<gene>
    <name evidence="1" type="ORF">GCM10017655_13520</name>
</gene>
<organism evidence="1 2">
    <name type="scientific">Pseudomonas turukhanskensis</name>
    <dbReference type="NCBI Taxonomy" id="1806536"/>
    <lineage>
        <taxon>Bacteria</taxon>
        <taxon>Pseudomonadati</taxon>
        <taxon>Pseudomonadota</taxon>
        <taxon>Gammaproteobacteria</taxon>
        <taxon>Pseudomonadales</taxon>
        <taxon>Pseudomonadaceae</taxon>
        <taxon>Pseudomonas</taxon>
    </lineage>
</organism>
<dbReference type="RefSeq" id="WP_271194517.1">
    <property type="nucleotide sequence ID" value="NZ_BSFN01000003.1"/>
</dbReference>